<dbReference type="InterPro" id="IPR009057">
    <property type="entry name" value="Homeodomain-like_sf"/>
</dbReference>
<dbReference type="InterPro" id="IPR018060">
    <property type="entry name" value="HTH_AraC"/>
</dbReference>
<proteinExistence type="predicted"/>
<dbReference type="PROSITE" id="PS01124">
    <property type="entry name" value="HTH_ARAC_FAMILY_2"/>
    <property type="match status" value="1"/>
</dbReference>
<reference evidence="6" key="1">
    <citation type="submission" date="2018-09" db="EMBL/GenBank/DDBJ databases">
        <title>Chryseolinea sp. KIS68-18 isolated from soil.</title>
        <authorList>
            <person name="Weon H.-Y."/>
            <person name="Kwon S.-W."/>
            <person name="Lee S.A."/>
        </authorList>
    </citation>
    <scope>NUCLEOTIDE SEQUENCE [LARGE SCALE GENOMIC DNA]</scope>
    <source>
        <strain evidence="6">KIS68-18</strain>
    </source>
</reference>
<keyword evidence="2" id="KW-0238">DNA-binding</keyword>
<dbReference type="Pfam" id="PF12833">
    <property type="entry name" value="HTH_18"/>
    <property type="match status" value="1"/>
</dbReference>
<feature type="domain" description="HTH araC/xylS-type" evidence="4">
    <location>
        <begin position="198"/>
        <end position="299"/>
    </location>
</feature>
<dbReference type="KEGG" id="chk:D4L85_24480"/>
<dbReference type="Proteomes" id="UP000266183">
    <property type="component" value="Chromosome"/>
</dbReference>
<dbReference type="PRINTS" id="PR00032">
    <property type="entry name" value="HTHARAC"/>
</dbReference>
<keyword evidence="1" id="KW-0805">Transcription regulation</keyword>
<dbReference type="PANTHER" id="PTHR43280">
    <property type="entry name" value="ARAC-FAMILY TRANSCRIPTIONAL REGULATOR"/>
    <property type="match status" value="1"/>
</dbReference>
<dbReference type="SUPFAM" id="SSF46689">
    <property type="entry name" value="Homeodomain-like"/>
    <property type="match status" value="1"/>
</dbReference>
<dbReference type="InterPro" id="IPR020449">
    <property type="entry name" value="Tscrpt_reg_AraC-type_HTH"/>
</dbReference>
<evidence type="ECO:0000256" key="1">
    <source>
        <dbReference type="ARBA" id="ARBA00023015"/>
    </source>
</evidence>
<dbReference type="GO" id="GO:0003700">
    <property type="term" value="F:DNA-binding transcription factor activity"/>
    <property type="evidence" value="ECO:0007669"/>
    <property type="project" value="InterPro"/>
</dbReference>
<organism evidence="5 6">
    <name type="scientific">Chryseolinea soli</name>
    <dbReference type="NCBI Taxonomy" id="2321403"/>
    <lineage>
        <taxon>Bacteria</taxon>
        <taxon>Pseudomonadati</taxon>
        <taxon>Bacteroidota</taxon>
        <taxon>Cytophagia</taxon>
        <taxon>Cytophagales</taxon>
        <taxon>Fulvivirgaceae</taxon>
        <taxon>Chryseolinea</taxon>
    </lineage>
</organism>
<evidence type="ECO:0000256" key="2">
    <source>
        <dbReference type="ARBA" id="ARBA00023125"/>
    </source>
</evidence>
<dbReference type="GO" id="GO:0043565">
    <property type="term" value="F:sequence-specific DNA binding"/>
    <property type="evidence" value="ECO:0007669"/>
    <property type="project" value="InterPro"/>
</dbReference>
<evidence type="ECO:0000313" key="5">
    <source>
        <dbReference type="EMBL" id="AYB33549.1"/>
    </source>
</evidence>
<protein>
    <submittedName>
        <fullName evidence="5">AraC family transcriptional regulator</fullName>
    </submittedName>
</protein>
<dbReference type="OrthoDB" id="643086at2"/>
<dbReference type="AlphaFoldDB" id="A0A385SQX1"/>
<accession>A0A385SQX1</accession>
<keyword evidence="6" id="KW-1185">Reference proteome</keyword>
<dbReference type="PANTHER" id="PTHR43280:SF32">
    <property type="entry name" value="TRANSCRIPTIONAL REGULATORY PROTEIN"/>
    <property type="match status" value="1"/>
</dbReference>
<evidence type="ECO:0000259" key="4">
    <source>
        <dbReference type="PROSITE" id="PS01124"/>
    </source>
</evidence>
<sequence>MEKEIEKLTSVAQFNSRRGQETLHPLVSVLDQSKSKPITANRYLTEIYVIFLKDFRCEEFQYGRNKYDYQEETLLFMAPGQVFGFDLPDDVTVQPSGWALVFHPDLIKGTSLGRKMDEYGFFSYDATEALHISERERQIVLDCFRKIREELERSIDKHSRNLIISNIELFLNYCVRFYERQFVTRESANKDVLTRFESLLKAYFESDLPKTLGLPTVAYCAGELNLSSNYFGDMLKKETGKSALDYIQAKVIDLAKERIFDRSKSISEIAYEMGYKYPQHFTRLFKQRVGMSPMEYRTAN</sequence>
<evidence type="ECO:0000256" key="3">
    <source>
        <dbReference type="ARBA" id="ARBA00023163"/>
    </source>
</evidence>
<dbReference type="EMBL" id="CP032382">
    <property type="protein sequence ID" value="AYB33549.1"/>
    <property type="molecule type" value="Genomic_DNA"/>
</dbReference>
<evidence type="ECO:0000313" key="6">
    <source>
        <dbReference type="Proteomes" id="UP000266183"/>
    </source>
</evidence>
<dbReference type="RefSeq" id="WP_119756783.1">
    <property type="nucleotide sequence ID" value="NZ_CP032382.1"/>
</dbReference>
<name>A0A385SQX1_9BACT</name>
<gene>
    <name evidence="5" type="ORF">D4L85_24480</name>
</gene>
<dbReference type="SMART" id="SM00342">
    <property type="entry name" value="HTH_ARAC"/>
    <property type="match status" value="1"/>
</dbReference>
<dbReference type="Gene3D" id="1.10.10.60">
    <property type="entry name" value="Homeodomain-like"/>
    <property type="match status" value="2"/>
</dbReference>
<keyword evidence="3" id="KW-0804">Transcription</keyword>